<sequence length="206" mass="22101">MNALFKWTLVCAPMLMASVFATPPSGPRAALLVGNAKYDGFPLNGVGKSLDLVEKTLRDQGYRVTRLENLNEKEFEEAAEAFVGSVPTNGVALFYYLGLGANLERGGKHYNVLRPVGATIASDNDYRSRGLNLTEFIEDLAKTSGARANLLFLDACWESPLLPEKGNVSGGMRAFEPTEGVVATFAADTVKTIAAPESDQPSPLAK</sequence>
<dbReference type="Pfam" id="PF00656">
    <property type="entry name" value="Peptidase_C14"/>
    <property type="match status" value="1"/>
</dbReference>
<gene>
    <name evidence="2" type="ORF">METZ01_LOCUS485440</name>
</gene>
<name>A0A383CJL7_9ZZZZ</name>
<evidence type="ECO:0000259" key="1">
    <source>
        <dbReference type="Pfam" id="PF00656"/>
    </source>
</evidence>
<dbReference type="PANTHER" id="PTHR22576:SF37">
    <property type="entry name" value="MUCOSA-ASSOCIATED LYMPHOID TISSUE LYMPHOMA TRANSLOCATION PROTEIN 1"/>
    <property type="match status" value="1"/>
</dbReference>
<reference evidence="2" key="1">
    <citation type="submission" date="2018-05" db="EMBL/GenBank/DDBJ databases">
        <authorList>
            <person name="Lanie J.A."/>
            <person name="Ng W.-L."/>
            <person name="Kazmierczak K.M."/>
            <person name="Andrzejewski T.M."/>
            <person name="Davidsen T.M."/>
            <person name="Wayne K.J."/>
            <person name="Tettelin H."/>
            <person name="Glass J.I."/>
            <person name="Rusch D."/>
            <person name="Podicherti R."/>
            <person name="Tsui H.-C.T."/>
            <person name="Winkler M.E."/>
        </authorList>
    </citation>
    <scope>NUCLEOTIDE SEQUENCE</scope>
</reference>
<dbReference type="GO" id="GO:0004197">
    <property type="term" value="F:cysteine-type endopeptidase activity"/>
    <property type="evidence" value="ECO:0007669"/>
    <property type="project" value="InterPro"/>
</dbReference>
<feature type="non-terminal residue" evidence="2">
    <location>
        <position position="206"/>
    </location>
</feature>
<evidence type="ECO:0000313" key="2">
    <source>
        <dbReference type="EMBL" id="SVE32586.1"/>
    </source>
</evidence>
<proteinExistence type="predicted"/>
<accession>A0A383CJL7</accession>
<dbReference type="Gene3D" id="3.40.50.1460">
    <property type="match status" value="1"/>
</dbReference>
<dbReference type="GO" id="GO:0006508">
    <property type="term" value="P:proteolysis"/>
    <property type="evidence" value="ECO:0007669"/>
    <property type="project" value="InterPro"/>
</dbReference>
<dbReference type="PANTHER" id="PTHR22576">
    <property type="entry name" value="MUCOSA ASSOCIATED LYMPHOID TISSUE LYMPHOMA TRANSLOCATION PROTEIN 1/PARACASPASE"/>
    <property type="match status" value="1"/>
</dbReference>
<dbReference type="InterPro" id="IPR011600">
    <property type="entry name" value="Pept_C14_caspase"/>
</dbReference>
<dbReference type="AlphaFoldDB" id="A0A383CJL7"/>
<dbReference type="EMBL" id="UINC01209532">
    <property type="protein sequence ID" value="SVE32586.1"/>
    <property type="molecule type" value="Genomic_DNA"/>
</dbReference>
<feature type="domain" description="Peptidase C14 caspase" evidence="1">
    <location>
        <begin position="28"/>
        <end position="159"/>
    </location>
</feature>
<dbReference type="SUPFAM" id="SSF52129">
    <property type="entry name" value="Caspase-like"/>
    <property type="match status" value="1"/>
</dbReference>
<protein>
    <recommendedName>
        <fullName evidence="1">Peptidase C14 caspase domain-containing protein</fullName>
    </recommendedName>
</protein>
<organism evidence="2">
    <name type="scientific">marine metagenome</name>
    <dbReference type="NCBI Taxonomy" id="408172"/>
    <lineage>
        <taxon>unclassified sequences</taxon>
        <taxon>metagenomes</taxon>
        <taxon>ecological metagenomes</taxon>
    </lineage>
</organism>
<dbReference type="InterPro" id="IPR052039">
    <property type="entry name" value="Caspase-related_regulators"/>
</dbReference>
<dbReference type="InterPro" id="IPR029030">
    <property type="entry name" value="Caspase-like_dom_sf"/>
</dbReference>